<dbReference type="InterPro" id="IPR011990">
    <property type="entry name" value="TPR-like_helical_dom_sf"/>
</dbReference>
<dbReference type="PROSITE" id="PS50005">
    <property type="entry name" value="TPR"/>
    <property type="match status" value="1"/>
</dbReference>
<dbReference type="PANTHER" id="PTHR16091:SF1">
    <property type="entry name" value="TETRATRICOPEPTIDE REPEAT PROTEIN 17"/>
    <property type="match status" value="1"/>
</dbReference>
<dbReference type="OrthoDB" id="2115703at2759"/>
<evidence type="ECO:0008006" key="6">
    <source>
        <dbReference type="Google" id="ProtNLM"/>
    </source>
</evidence>
<dbReference type="AlphaFoldDB" id="A0A9P0BAE3"/>
<dbReference type="SUPFAM" id="SSF48452">
    <property type="entry name" value="TPR-like"/>
    <property type="match status" value="1"/>
</dbReference>
<dbReference type="SMART" id="SM00028">
    <property type="entry name" value="TPR"/>
    <property type="match status" value="4"/>
</dbReference>
<protein>
    <recommendedName>
        <fullName evidence="6">Tetratricopeptide repeat protein 17</fullName>
    </recommendedName>
</protein>
<evidence type="ECO:0000313" key="4">
    <source>
        <dbReference type="EMBL" id="CAH0560129.1"/>
    </source>
</evidence>
<keyword evidence="5" id="KW-1185">Reference proteome</keyword>
<dbReference type="EMBL" id="OV121138">
    <property type="protein sequence ID" value="CAH0560129.1"/>
    <property type="molecule type" value="Genomic_DNA"/>
</dbReference>
<dbReference type="GO" id="GO:0030041">
    <property type="term" value="P:actin filament polymerization"/>
    <property type="evidence" value="ECO:0007669"/>
    <property type="project" value="TreeGrafter"/>
</dbReference>
<dbReference type="InterPro" id="IPR019734">
    <property type="entry name" value="TPR_rpt"/>
</dbReference>
<name>A0A9P0BAE3_BRAAE</name>
<dbReference type="PANTHER" id="PTHR16091">
    <property type="entry name" value="TTC17 PROTEIN"/>
    <property type="match status" value="1"/>
</dbReference>
<evidence type="ECO:0000256" key="1">
    <source>
        <dbReference type="PROSITE-ProRule" id="PRU00339"/>
    </source>
</evidence>
<feature type="region of interest" description="Disordered" evidence="2">
    <location>
        <begin position="813"/>
        <end position="839"/>
    </location>
</feature>
<dbReference type="InterPro" id="IPR052630">
    <property type="entry name" value="TTC17"/>
</dbReference>
<organism evidence="4 5">
    <name type="scientific">Brassicogethes aeneus</name>
    <name type="common">Rape pollen beetle</name>
    <name type="synonym">Meligethes aeneus</name>
    <dbReference type="NCBI Taxonomy" id="1431903"/>
    <lineage>
        <taxon>Eukaryota</taxon>
        <taxon>Metazoa</taxon>
        <taxon>Ecdysozoa</taxon>
        <taxon>Arthropoda</taxon>
        <taxon>Hexapoda</taxon>
        <taxon>Insecta</taxon>
        <taxon>Pterygota</taxon>
        <taxon>Neoptera</taxon>
        <taxon>Endopterygota</taxon>
        <taxon>Coleoptera</taxon>
        <taxon>Polyphaga</taxon>
        <taxon>Cucujiformia</taxon>
        <taxon>Nitidulidae</taxon>
        <taxon>Meligethinae</taxon>
        <taxon>Brassicogethes</taxon>
    </lineage>
</organism>
<feature type="signal peptide" evidence="3">
    <location>
        <begin position="1"/>
        <end position="21"/>
    </location>
</feature>
<keyword evidence="3" id="KW-0732">Signal</keyword>
<sequence>MLIKLLLVVLIILKLFSQNGAVTHWVVTETGRIQAYMESPYDMRRPYDLLALMEQEKRHEEISSLYNDLIVSKLIIEDKWSSLERTSNLGNKFTSSDPDCLAAGKLFLDIDLFSNIATNGSERNIKIPFNTKYDAIIKNHHPPDCSAHTRLYTGPWPYHEVPPLSADNGIMVAPDESLRHFMPIENIKLFGHEINQGLKKNSSSWLHYNMAAIYWRIKGDGPKAVACVQRAIHFVPIEFRDIPVHNLAGILHQSRHSKEAAMFLHSCVDHAPKEAIHHLALGNVYASLGDYNKSVHYYDQYLNLKPDQKDVIANRHAILCYWKLETGLIQLQESLQGILADLHTYHSQQQQWLRLQERLMWEHSSFEVQIEGFHNDAVETPSNGKKMQRCFQKTSASNKPYISCEDFYNSRPDLDSLNVESLFNYVKMEKRKLNDHIKYAKALKKNKTANEKKSVGRTPPLLHHKYPTTMSTATNQYYDATGWPTKDECLQWNLPVHQKEDLDLPVYLPPENKGYQIQKILGEFIDLPKGTQHDLPWHPPVCEHPDTDGDKYLPPSEKQALNIQLKSSPFLKSYLLNYVDDEISDEAEIGQRIITAMEKKSAPRWVLATLASLYWRVRGNARRALDCLDLAFQIVPKEPTDVVLVSIGSLVYQLGFNDQALKFATLAFKINYVEPSTNFLLALLHYSKHNPLLAMYYMKNVLRVEPDYYDGKAEELLKLWSCRVKLGGFTTTKFSTLPEQPVNGMCVKKDASFKGEGVLCSPNGEQCKTASIQCYPTNLGAEELKKPSCFSGNSHSSEKIGLGHTLISTLLSSDGGASGDVEPDQSKLESVTDEGDNKPPAHAFHMRLSLGEKHPAHEHARLGDFFVGVVVSVALSDDPERENLLHVYDQFGTYSLSPSGCKNMKITQEFKYTSVWPSIAARSLDITPFLRSSYEYVVSKLEPYCTEVIPGNMNTLDYLRSAAFKLQLGNAPDEDLAELLGLMASDRRASVEELGYKIAVALEDNEESWILAVAASVYWRVIGNSGEALSCLRVALTYVPDEMRDVPLNHMANLLNRVGYHSDALEIAHLALGIYNNFVLNHFTIANIHISMGELEKSVAFYRACLALDSNFSPARYKLQAVLCTLLFDEGSAPKPNKKIEQD</sequence>
<feature type="chain" id="PRO_5040196041" description="Tetratricopeptide repeat protein 17" evidence="3">
    <location>
        <begin position="22"/>
        <end position="1143"/>
    </location>
</feature>
<evidence type="ECO:0000256" key="3">
    <source>
        <dbReference type="SAM" id="SignalP"/>
    </source>
</evidence>
<reference evidence="4" key="1">
    <citation type="submission" date="2021-12" db="EMBL/GenBank/DDBJ databases">
        <authorList>
            <person name="King R."/>
        </authorList>
    </citation>
    <scope>NUCLEOTIDE SEQUENCE</scope>
</reference>
<dbReference type="GO" id="GO:0015629">
    <property type="term" value="C:actin cytoskeleton"/>
    <property type="evidence" value="ECO:0007669"/>
    <property type="project" value="TreeGrafter"/>
</dbReference>
<dbReference type="Gene3D" id="1.25.40.10">
    <property type="entry name" value="Tetratricopeptide repeat domain"/>
    <property type="match status" value="3"/>
</dbReference>
<feature type="repeat" description="TPR" evidence="1">
    <location>
        <begin position="275"/>
        <end position="308"/>
    </location>
</feature>
<dbReference type="GO" id="GO:0005737">
    <property type="term" value="C:cytoplasm"/>
    <property type="evidence" value="ECO:0007669"/>
    <property type="project" value="TreeGrafter"/>
</dbReference>
<keyword evidence="1" id="KW-0802">TPR repeat</keyword>
<accession>A0A9P0BAE3</accession>
<proteinExistence type="predicted"/>
<gene>
    <name evidence="4" type="ORF">MELIAE_LOCUS9938</name>
</gene>
<dbReference type="Pfam" id="PF13181">
    <property type="entry name" value="TPR_8"/>
    <property type="match status" value="2"/>
</dbReference>
<dbReference type="Proteomes" id="UP001154078">
    <property type="component" value="Chromosome 7"/>
</dbReference>
<evidence type="ECO:0000256" key="2">
    <source>
        <dbReference type="SAM" id="MobiDB-lite"/>
    </source>
</evidence>
<evidence type="ECO:0000313" key="5">
    <source>
        <dbReference type="Proteomes" id="UP001154078"/>
    </source>
</evidence>